<proteinExistence type="predicted"/>
<dbReference type="EMBL" id="GBRH01243747">
    <property type="protein sequence ID" value="JAD54148.1"/>
    <property type="molecule type" value="Transcribed_RNA"/>
</dbReference>
<evidence type="ECO:0000313" key="1">
    <source>
        <dbReference type="EMBL" id="JAD54148.1"/>
    </source>
</evidence>
<accession>A0A0A9AWC6</accession>
<sequence length="10" mass="1062">MRTTPGSLLS</sequence>
<name>A0A0A9AWC6_ARUDO</name>
<reference evidence="1" key="2">
    <citation type="journal article" date="2015" name="Data Brief">
        <title>Shoot transcriptome of the giant reed, Arundo donax.</title>
        <authorList>
            <person name="Barrero R.A."/>
            <person name="Guerrero F.D."/>
            <person name="Moolhuijzen P."/>
            <person name="Goolsby J.A."/>
            <person name="Tidwell J."/>
            <person name="Bellgard S.E."/>
            <person name="Bellgard M.I."/>
        </authorList>
    </citation>
    <scope>NUCLEOTIDE SEQUENCE</scope>
    <source>
        <tissue evidence="1">Shoot tissue taken approximately 20 cm above the soil surface</tissue>
    </source>
</reference>
<protein>
    <submittedName>
        <fullName evidence="1">Uncharacterized protein</fullName>
    </submittedName>
</protein>
<organism evidence="1">
    <name type="scientific">Arundo donax</name>
    <name type="common">Giant reed</name>
    <name type="synonym">Donax arundinaceus</name>
    <dbReference type="NCBI Taxonomy" id="35708"/>
    <lineage>
        <taxon>Eukaryota</taxon>
        <taxon>Viridiplantae</taxon>
        <taxon>Streptophyta</taxon>
        <taxon>Embryophyta</taxon>
        <taxon>Tracheophyta</taxon>
        <taxon>Spermatophyta</taxon>
        <taxon>Magnoliopsida</taxon>
        <taxon>Liliopsida</taxon>
        <taxon>Poales</taxon>
        <taxon>Poaceae</taxon>
        <taxon>PACMAD clade</taxon>
        <taxon>Arundinoideae</taxon>
        <taxon>Arundineae</taxon>
        <taxon>Arundo</taxon>
    </lineage>
</organism>
<reference evidence="1" key="1">
    <citation type="submission" date="2014-09" db="EMBL/GenBank/DDBJ databases">
        <authorList>
            <person name="Magalhaes I.L.F."/>
            <person name="Oliveira U."/>
            <person name="Santos F.R."/>
            <person name="Vidigal T.H.D.A."/>
            <person name="Brescovit A.D."/>
            <person name="Santos A.J."/>
        </authorList>
    </citation>
    <scope>NUCLEOTIDE SEQUENCE</scope>
    <source>
        <tissue evidence="1">Shoot tissue taken approximately 20 cm above the soil surface</tissue>
    </source>
</reference>